<reference evidence="1" key="2">
    <citation type="submission" date="2025-03" db="EMBL/GenBank/DDBJ databases">
        <authorList>
            <consortium name="ELIXIR-Norway"/>
            <consortium name="Elixir Norway"/>
        </authorList>
    </citation>
    <scope>NUCLEOTIDE SEQUENCE</scope>
</reference>
<gene>
    <name evidence="1" type="ORF">MRATA1EN22A_LOCUS7705</name>
</gene>
<organism evidence="1 2">
    <name type="scientific">Rangifer tarandus platyrhynchus</name>
    <name type="common">Svalbard reindeer</name>
    <dbReference type="NCBI Taxonomy" id="3082113"/>
    <lineage>
        <taxon>Eukaryota</taxon>
        <taxon>Metazoa</taxon>
        <taxon>Chordata</taxon>
        <taxon>Craniata</taxon>
        <taxon>Vertebrata</taxon>
        <taxon>Euteleostomi</taxon>
        <taxon>Mammalia</taxon>
        <taxon>Eutheria</taxon>
        <taxon>Laurasiatheria</taxon>
        <taxon>Artiodactyla</taxon>
        <taxon>Ruminantia</taxon>
        <taxon>Pecora</taxon>
        <taxon>Cervidae</taxon>
        <taxon>Odocoileinae</taxon>
        <taxon>Rangifer</taxon>
    </lineage>
</organism>
<evidence type="ECO:0000313" key="1">
    <source>
        <dbReference type="EMBL" id="CAM9805518.1"/>
    </source>
</evidence>
<accession>A0AC59YMU0</accession>
<protein>
    <submittedName>
        <fullName evidence="1">Uncharacterized protein</fullName>
    </submittedName>
</protein>
<reference evidence="1" key="1">
    <citation type="submission" date="2023-05" db="EMBL/GenBank/DDBJ databases">
        <authorList>
            <consortium name="ELIXIR-Norway"/>
        </authorList>
    </citation>
    <scope>NUCLEOTIDE SEQUENCE</scope>
</reference>
<name>A0AC59YMU0_RANTA</name>
<dbReference type="EMBL" id="OX596102">
    <property type="protein sequence ID" value="CAM9805518.1"/>
    <property type="molecule type" value="Genomic_DNA"/>
</dbReference>
<proteinExistence type="predicted"/>
<sequence length="106" mass="11605">MTPWTVAYQAPLPMGILQARILKWVTIYPSPGDVPNPGIEPVSLISPALVTRFFTISTTSCLLLFENLFCAFILDPKVTFFSPSVSCPALQTVLTALETGIFTLKK</sequence>
<evidence type="ECO:0000313" key="2">
    <source>
        <dbReference type="Proteomes" id="UP001162501"/>
    </source>
</evidence>
<dbReference type="Proteomes" id="UP001162501">
    <property type="component" value="Chromosome 18"/>
</dbReference>